<dbReference type="PANTHER" id="PTHR42994:SF1">
    <property type="entry name" value="PEPTIDASE T"/>
    <property type="match status" value="1"/>
</dbReference>
<evidence type="ECO:0000256" key="1">
    <source>
        <dbReference type="ARBA" id="ARBA00001947"/>
    </source>
</evidence>
<evidence type="ECO:0000256" key="5">
    <source>
        <dbReference type="ARBA" id="ARBA00022801"/>
    </source>
</evidence>
<dbReference type="GO" id="GO:0006508">
    <property type="term" value="P:proteolysis"/>
    <property type="evidence" value="ECO:0007669"/>
    <property type="project" value="UniProtKB-KW"/>
</dbReference>
<keyword evidence="6" id="KW-0862">Zinc</keyword>
<dbReference type="Gene3D" id="3.40.630.10">
    <property type="entry name" value="Zn peptidases"/>
    <property type="match status" value="1"/>
</dbReference>
<dbReference type="InterPro" id="IPR036264">
    <property type="entry name" value="Bact_exopeptidase_dim_dom"/>
</dbReference>
<dbReference type="NCBIfam" id="NF009920">
    <property type="entry name" value="PRK13381.1"/>
    <property type="match status" value="1"/>
</dbReference>
<gene>
    <name evidence="9" type="ORF">J8273_5433</name>
</gene>
<keyword evidence="7" id="KW-0482">Metalloprotease</keyword>
<evidence type="ECO:0000313" key="9">
    <source>
        <dbReference type="EMBL" id="KAG9392442.1"/>
    </source>
</evidence>
<keyword evidence="5" id="KW-0378">Hydrolase</keyword>
<evidence type="ECO:0000256" key="3">
    <source>
        <dbReference type="ARBA" id="ARBA00022670"/>
    </source>
</evidence>
<dbReference type="InterPro" id="IPR001261">
    <property type="entry name" value="ArgE/DapE_CS"/>
</dbReference>
<dbReference type="OrthoDB" id="25978at2759"/>
<keyword evidence="10" id="KW-1185">Reference proteome</keyword>
<dbReference type="PROSITE" id="PS00758">
    <property type="entry name" value="ARGE_DAPE_CPG2_1"/>
    <property type="match status" value="1"/>
</dbReference>
<dbReference type="Gene3D" id="3.30.70.360">
    <property type="match status" value="1"/>
</dbReference>
<sequence>MFEALFKHVQETFIRYAKVATGSDHDSQTTPSTARQFDLARMLADELLALDVQGVNVSEQCVVTGHLLPRGPGKSTDVVLLNSHMDTSPDAPNEHVEPIVHEYKGGDIVLPRNGTVIPAEDLERYVGQHVITSSGDTLLGGDDKAGITQIMSLLWMLKQRPEVSHPALFVMFTPDEEVGRGTESVKVEDLVVPGHGRVTCGYTIDACHVGEVEDNTFTAYKTVVKFTGHQVHPGFAYHKMANTITAMAHFIDHLPVDNAPETTKDSQPYVFAQRVVADVEKSEVHLILRSFTDDDMTMMQQAVLDAAAAVRAHAVHGNVAIAPFEFIPQYRNMQDVIRRHPRVWNNLCVAVEKATGTPAVSFPMRGGTDGAMLAAQGLAVPNVWSGGVNFHSVREYVPVESMVKGVEMLLELCPLFMAQ</sequence>
<organism evidence="9 10">
    <name type="scientific">Carpediemonas membranifera</name>
    <dbReference type="NCBI Taxonomy" id="201153"/>
    <lineage>
        <taxon>Eukaryota</taxon>
        <taxon>Metamonada</taxon>
        <taxon>Carpediemonas-like organisms</taxon>
        <taxon>Carpediemonas</taxon>
    </lineage>
</organism>
<dbReference type="Pfam" id="PF01546">
    <property type="entry name" value="Peptidase_M20"/>
    <property type="match status" value="1"/>
</dbReference>
<dbReference type="SUPFAM" id="SSF55031">
    <property type="entry name" value="Bacterial exopeptidase dimerisation domain"/>
    <property type="match status" value="1"/>
</dbReference>
<dbReference type="NCBIfam" id="NF003976">
    <property type="entry name" value="PRK05469.1"/>
    <property type="match status" value="1"/>
</dbReference>
<dbReference type="InterPro" id="IPR002933">
    <property type="entry name" value="Peptidase_M20"/>
</dbReference>
<evidence type="ECO:0000313" key="10">
    <source>
        <dbReference type="Proteomes" id="UP000717585"/>
    </source>
</evidence>
<dbReference type="PANTHER" id="PTHR42994">
    <property type="entry name" value="PEPTIDASE T"/>
    <property type="match status" value="1"/>
</dbReference>
<protein>
    <submittedName>
        <fullName evidence="9">Peptidase M20</fullName>
    </submittedName>
</protein>
<name>A0A8J6B8X6_9EUKA</name>
<dbReference type="Pfam" id="PF07687">
    <property type="entry name" value="M20_dimer"/>
    <property type="match status" value="1"/>
</dbReference>
<feature type="domain" description="Peptidase M20 dimerisation" evidence="8">
    <location>
        <begin position="224"/>
        <end position="262"/>
    </location>
</feature>
<evidence type="ECO:0000259" key="8">
    <source>
        <dbReference type="Pfam" id="PF07687"/>
    </source>
</evidence>
<dbReference type="SUPFAM" id="SSF53187">
    <property type="entry name" value="Zn-dependent exopeptidases"/>
    <property type="match status" value="1"/>
</dbReference>
<comment type="cofactor">
    <cofactor evidence="1">
        <name>Zn(2+)</name>
        <dbReference type="ChEBI" id="CHEBI:29105"/>
    </cofactor>
</comment>
<comment type="caution">
    <text evidence="9">The sequence shown here is derived from an EMBL/GenBank/DDBJ whole genome shotgun (WGS) entry which is preliminary data.</text>
</comment>
<evidence type="ECO:0000256" key="4">
    <source>
        <dbReference type="ARBA" id="ARBA00022723"/>
    </source>
</evidence>
<accession>A0A8J6B8X6</accession>
<evidence type="ECO:0000256" key="6">
    <source>
        <dbReference type="ARBA" id="ARBA00022833"/>
    </source>
</evidence>
<evidence type="ECO:0000256" key="2">
    <source>
        <dbReference type="ARBA" id="ARBA00006247"/>
    </source>
</evidence>
<dbReference type="InterPro" id="IPR011650">
    <property type="entry name" value="Peptidase_M20_dimer"/>
</dbReference>
<proteinExistence type="inferred from homology"/>
<keyword evidence="4" id="KW-0479">Metal-binding</keyword>
<comment type="similarity">
    <text evidence="2">Belongs to the peptidase M20A family.</text>
</comment>
<evidence type="ECO:0000256" key="7">
    <source>
        <dbReference type="ARBA" id="ARBA00023049"/>
    </source>
</evidence>
<dbReference type="GO" id="GO:0008237">
    <property type="term" value="F:metallopeptidase activity"/>
    <property type="evidence" value="ECO:0007669"/>
    <property type="project" value="UniProtKB-KW"/>
</dbReference>
<dbReference type="AlphaFoldDB" id="A0A8J6B8X6"/>
<dbReference type="GO" id="GO:0046872">
    <property type="term" value="F:metal ion binding"/>
    <property type="evidence" value="ECO:0007669"/>
    <property type="project" value="UniProtKB-KW"/>
</dbReference>
<dbReference type="EMBL" id="JAHDYR010000038">
    <property type="protein sequence ID" value="KAG9392442.1"/>
    <property type="molecule type" value="Genomic_DNA"/>
</dbReference>
<dbReference type="Proteomes" id="UP000717585">
    <property type="component" value="Unassembled WGS sequence"/>
</dbReference>
<reference evidence="9" key="1">
    <citation type="submission" date="2021-05" db="EMBL/GenBank/DDBJ databases">
        <title>A free-living protist that lacks canonical eukaryotic 1 DNA replication and segregation systems.</title>
        <authorList>
            <person name="Salas-Leiva D.E."/>
            <person name="Tromer E.C."/>
            <person name="Curtis B.A."/>
            <person name="Jerlstrom-Hultqvist J."/>
            <person name="Kolisko M."/>
            <person name="Yi Z."/>
            <person name="Salas-Leiva J.S."/>
            <person name="Gallot-Lavallee L."/>
            <person name="Kops G.J.P.L."/>
            <person name="Archibald J.M."/>
            <person name="Simpson A.G.B."/>
            <person name="Roger A.J."/>
        </authorList>
    </citation>
    <scope>NUCLEOTIDE SEQUENCE</scope>
    <source>
        <strain evidence="9">BICM</strain>
    </source>
</reference>
<keyword evidence="3" id="KW-0645">Protease</keyword>